<evidence type="ECO:0000256" key="1">
    <source>
        <dbReference type="SAM" id="MobiDB-lite"/>
    </source>
</evidence>
<sequence length="359" mass="38588">MPQSLGDTHSDLQGTLGGSDHPQLADGGDGPLSSAILAPRLLNGPRHDEAASLQPANASVLSWAVEDPMSGSSFGVDLFQESLSAREKANESFIRATEQNKQQWKERDELVMQIEKPSVDRSHLRTTVKDSLCPRALLGLCWSGAHSSSWTRPAEHLYFSSVVDAASASGYMEAGLETGRDTPPCSPGVVVVVGGVGGGGVSTQGLRDEVGVGCRTRDWKSQVGVVCRLRLVSAGALSLCIELADQRRHTAAAAAETGEQTPIRLFELETPKRVGDIVCSFFESARLLLLCVSSLHSPFALEPESCVDVKSNVITTSKFKHLIGQTSEQERKVFTNHVKPRETAKGNGGSSLQHWRCFQ</sequence>
<comment type="caution">
    <text evidence="2">The sequence shown here is derived from an EMBL/GenBank/DDBJ whole genome shotgun (WGS) entry which is preliminary data.</text>
</comment>
<accession>A0A9N7YWM9</accession>
<feature type="region of interest" description="Disordered" evidence="1">
    <location>
        <begin position="340"/>
        <end position="359"/>
    </location>
</feature>
<keyword evidence="3" id="KW-1185">Reference proteome</keyword>
<proteinExistence type="predicted"/>
<protein>
    <submittedName>
        <fullName evidence="2">Uncharacterized protein</fullName>
    </submittedName>
</protein>
<name>A0A9N7YWM9_PLEPL</name>
<reference evidence="2" key="1">
    <citation type="submission" date="2020-03" db="EMBL/GenBank/DDBJ databases">
        <authorList>
            <person name="Weist P."/>
        </authorList>
    </citation>
    <scope>NUCLEOTIDE SEQUENCE</scope>
</reference>
<organism evidence="2 3">
    <name type="scientific">Pleuronectes platessa</name>
    <name type="common">European plaice</name>
    <dbReference type="NCBI Taxonomy" id="8262"/>
    <lineage>
        <taxon>Eukaryota</taxon>
        <taxon>Metazoa</taxon>
        <taxon>Chordata</taxon>
        <taxon>Craniata</taxon>
        <taxon>Vertebrata</taxon>
        <taxon>Euteleostomi</taxon>
        <taxon>Actinopterygii</taxon>
        <taxon>Neopterygii</taxon>
        <taxon>Teleostei</taxon>
        <taxon>Neoteleostei</taxon>
        <taxon>Acanthomorphata</taxon>
        <taxon>Carangaria</taxon>
        <taxon>Pleuronectiformes</taxon>
        <taxon>Pleuronectoidei</taxon>
        <taxon>Pleuronectidae</taxon>
        <taxon>Pleuronectes</taxon>
    </lineage>
</organism>
<dbReference type="AlphaFoldDB" id="A0A9N7YWM9"/>
<feature type="compositionally biased region" description="Polar residues" evidence="1">
    <location>
        <begin position="1"/>
        <end position="13"/>
    </location>
</feature>
<evidence type="ECO:0000313" key="3">
    <source>
        <dbReference type="Proteomes" id="UP001153269"/>
    </source>
</evidence>
<dbReference type="EMBL" id="CADEAL010002469">
    <property type="protein sequence ID" value="CAB1440578.1"/>
    <property type="molecule type" value="Genomic_DNA"/>
</dbReference>
<evidence type="ECO:0000313" key="2">
    <source>
        <dbReference type="EMBL" id="CAB1440578.1"/>
    </source>
</evidence>
<dbReference type="Proteomes" id="UP001153269">
    <property type="component" value="Unassembled WGS sequence"/>
</dbReference>
<feature type="region of interest" description="Disordered" evidence="1">
    <location>
        <begin position="1"/>
        <end position="32"/>
    </location>
</feature>
<gene>
    <name evidence="2" type="ORF">PLEPLA_LOCUS28344</name>
</gene>